<accession>A0A5T2MFJ2</accession>
<sequence>MTPENKKRVLILVYFVIRILARSLRDVPLVLLVGIFAFLLLAPDSFWITASQAWHQIRPLTDREAVMLGRNISGLLQLAWMIAAFLRFLHSADEINSRMKEVK</sequence>
<evidence type="ECO:0000313" key="2">
    <source>
        <dbReference type="EMBL" id="EAM4564542.1"/>
    </source>
</evidence>
<feature type="transmembrane region" description="Helical" evidence="1">
    <location>
        <begin position="68"/>
        <end position="89"/>
    </location>
</feature>
<protein>
    <submittedName>
        <fullName evidence="2">Uncharacterized protein</fullName>
    </submittedName>
</protein>
<feature type="transmembrane region" description="Helical" evidence="1">
    <location>
        <begin position="27"/>
        <end position="48"/>
    </location>
</feature>
<evidence type="ECO:0000256" key="1">
    <source>
        <dbReference type="SAM" id="Phobius"/>
    </source>
</evidence>
<comment type="caution">
    <text evidence="2">The sequence shown here is derived from an EMBL/GenBank/DDBJ whole genome shotgun (WGS) entry which is preliminary data.</text>
</comment>
<keyword evidence="1" id="KW-0472">Membrane</keyword>
<keyword evidence="1" id="KW-1133">Transmembrane helix</keyword>
<gene>
    <name evidence="2" type="ORF">EFY76_25025</name>
</gene>
<keyword evidence="1" id="KW-0812">Transmembrane</keyword>
<proteinExistence type="predicted"/>
<dbReference type="EMBL" id="AACUZB010000052">
    <property type="protein sequence ID" value="EAM4564542.1"/>
    <property type="molecule type" value="Genomic_DNA"/>
</dbReference>
<reference evidence="2" key="1">
    <citation type="submission" date="2018-11" db="EMBL/GenBank/DDBJ databases">
        <authorList>
            <consortium name="PulseNet: The National Subtyping Network for Foodborne Disease Surveillance"/>
            <person name="Tarr C.L."/>
            <person name="Trees E."/>
            <person name="Katz L.S."/>
            <person name="Carleton-Romer H.A."/>
            <person name="Stroika S."/>
            <person name="Kucerova Z."/>
            <person name="Roache K.F."/>
            <person name="Sabol A.L."/>
            <person name="Besser J."/>
            <person name="Gerner-Smidt P."/>
        </authorList>
    </citation>
    <scope>NUCLEOTIDE SEQUENCE</scope>
    <source>
        <strain evidence="2">PNUSAS060697</strain>
    </source>
</reference>
<organism evidence="2">
    <name type="scientific">Salmonella enterica</name>
    <name type="common">Salmonella choleraesuis</name>
    <dbReference type="NCBI Taxonomy" id="28901"/>
    <lineage>
        <taxon>Bacteria</taxon>
        <taxon>Pseudomonadati</taxon>
        <taxon>Pseudomonadota</taxon>
        <taxon>Gammaproteobacteria</taxon>
        <taxon>Enterobacterales</taxon>
        <taxon>Enterobacteriaceae</taxon>
        <taxon>Salmonella</taxon>
    </lineage>
</organism>
<dbReference type="AlphaFoldDB" id="A0A5T2MFJ2"/>
<name>A0A5T2MFJ2_SALER</name>